<feature type="domain" description="Tape measure protein N-terminal" evidence="2">
    <location>
        <begin position="79"/>
        <end position="275"/>
    </location>
</feature>
<comment type="caution">
    <text evidence="3">The sequence shown here is derived from an EMBL/GenBank/DDBJ whole genome shotgun (WGS) entry which is preliminary data.</text>
</comment>
<name>A0A2C9X4D2_ENTFC</name>
<feature type="transmembrane region" description="Helical" evidence="1">
    <location>
        <begin position="389"/>
        <end position="409"/>
    </location>
</feature>
<evidence type="ECO:0000256" key="1">
    <source>
        <dbReference type="SAM" id="Phobius"/>
    </source>
</evidence>
<accession>A0A2C9X4D2</accession>
<dbReference type="Pfam" id="PF20155">
    <property type="entry name" value="TMP_3"/>
    <property type="match status" value="1"/>
</dbReference>
<dbReference type="Gene3D" id="1.20.120.20">
    <property type="entry name" value="Apolipoprotein"/>
    <property type="match status" value="3"/>
</dbReference>
<dbReference type="Proteomes" id="UP000194885">
    <property type="component" value="Unassembled WGS sequence"/>
</dbReference>
<evidence type="ECO:0000313" key="4">
    <source>
        <dbReference type="Proteomes" id="UP000194885"/>
    </source>
</evidence>
<keyword evidence="1" id="KW-1133">Transmembrane helix</keyword>
<keyword evidence="1" id="KW-0472">Membrane</keyword>
<sequence length="938" mass="103337">MNNDDLILKMILDESGFTAGMNNAIKKLGSFDGTIERTSRKSGSSLGSIWKIFAGSFLASGVTRILGAGFDLIKGSISGAIDRVDTMNNALRNFQNMGFSNSEIMKNIGKNGLLSQGIQGLPTALNDAISHVQLLASSTGNLTRSTQIFKALNDGILGFGGSTDQVNEAVIQLSQSFSNGKVDAQTWNSMINAQLGPTLSAIAKKMGITMGDLKEGLSQGKISVEEFQNQLIEIDTKGGGGLKSLSQIAKDSTKGIKTSIQNAKTAVTRGVGEVIEGLNKALVDSDLGGFKGIIDKVGSSMESFLKVIAANIPTAVSFLGDLFNAVQKFGSALKFMMPFLVPAATAFGAFMFQLKGIPAIIKSFNNFKNAIIGVGNSLKIMGAIAAANPFVLIIGAVVGAIAVLGYFMATNEEFRNKVISIWNDVKDSVIGVLKNIKDWGIDTWNSAKEMASNAVEGVKDAWSGIKEWFSNTWKGIKDGATGLFDKTIETSRNAVDSVKNAWSNMKKWFSDTWQSIKDSAREKWNGIKGSIMSIAGPLITGIKNAFLHVTFYLETLWNNLVEIGKNVFEILKNVILAPVLFITSMISGGWEETKNNMIAVWNNIKESAINIWESIKNIFVSYFTNIYFAALNIWTGFKLTLINIWNEVVNQAKSIWLNIKYFFINLWIDIKYFAIQKWIELKFSIIQTWIDLKYNAITTWNNIKQFFKDTWKNIKDTAYNTWISIKNTMINTWNNIKDSFWNIVTGIVNSAENAWTNLKNGVSNAINRVKEIFNSLREVNLFEIGKNIIDGLINGVKEKWNALKNTIKGIAGNIKNWIKGALDIHSPSRWMRDMVGKNIVQGIIVGIDKEQSKLDQTITNLVKTPSVQPVVNGIRHLPVTQTKQNISASETKEIHLHLNVYGDLPDSMVRKITTKIKTELTRQMKRDAGAVGGTLYAT</sequence>
<reference evidence="3 4" key="1">
    <citation type="submission" date="2017-05" db="EMBL/GenBank/DDBJ databases">
        <title>The Genome Sequence of Enterococcus faecium 7H8_DIV0219.</title>
        <authorList>
            <consortium name="The Broad Institute Genomics Platform"/>
            <consortium name="The Broad Institute Genomic Center for Infectious Diseases"/>
            <person name="Earl A."/>
            <person name="Manson A."/>
            <person name="Schwartman J."/>
            <person name="Gilmore M."/>
            <person name="Abouelleil A."/>
            <person name="Cao P."/>
            <person name="Chapman S."/>
            <person name="Cusick C."/>
            <person name="Shea T."/>
            <person name="Young S."/>
            <person name="Neafsey D."/>
            <person name="Nusbaum C."/>
            <person name="Birren B."/>
        </authorList>
    </citation>
    <scope>NUCLEOTIDE SEQUENCE [LARGE SCALE GENOMIC DNA]</scope>
    <source>
        <strain evidence="3 4">7H8_DIV0219</strain>
    </source>
</reference>
<dbReference type="EMBL" id="NGKW01000008">
    <property type="protein sequence ID" value="OTN87504.1"/>
    <property type="molecule type" value="Genomic_DNA"/>
</dbReference>
<feature type="transmembrane region" description="Helical" evidence="1">
    <location>
        <begin position="335"/>
        <end position="354"/>
    </location>
</feature>
<evidence type="ECO:0000259" key="2">
    <source>
        <dbReference type="Pfam" id="PF20155"/>
    </source>
</evidence>
<protein>
    <recommendedName>
        <fullName evidence="2">Tape measure protein N-terminal domain-containing protein</fullName>
    </recommendedName>
</protein>
<dbReference type="NCBIfam" id="TIGR02675">
    <property type="entry name" value="tape_meas_nterm"/>
    <property type="match status" value="1"/>
</dbReference>
<dbReference type="PANTHER" id="PTHR37813">
    <property type="entry name" value="FELS-2 PROPHAGE PROTEIN"/>
    <property type="match status" value="1"/>
</dbReference>
<organism evidence="3 4">
    <name type="scientific">Enterococcus faecium</name>
    <name type="common">Streptococcus faecium</name>
    <dbReference type="NCBI Taxonomy" id="1352"/>
    <lineage>
        <taxon>Bacteria</taxon>
        <taxon>Bacillati</taxon>
        <taxon>Bacillota</taxon>
        <taxon>Bacilli</taxon>
        <taxon>Lactobacillales</taxon>
        <taxon>Enterococcaceae</taxon>
        <taxon>Enterococcus</taxon>
    </lineage>
</organism>
<keyword evidence="1" id="KW-0812">Transmembrane</keyword>
<dbReference type="InterPro" id="IPR013491">
    <property type="entry name" value="Tape_meas_N"/>
</dbReference>
<dbReference type="PANTHER" id="PTHR37813:SF1">
    <property type="entry name" value="FELS-2 PROPHAGE PROTEIN"/>
    <property type="match status" value="1"/>
</dbReference>
<dbReference type="AlphaFoldDB" id="A0A2C9X4D2"/>
<gene>
    <name evidence="3" type="ORF">A5810_002821</name>
</gene>
<proteinExistence type="predicted"/>
<evidence type="ECO:0000313" key="3">
    <source>
        <dbReference type="EMBL" id="OTN87504.1"/>
    </source>
</evidence>